<evidence type="ECO:0000256" key="4">
    <source>
        <dbReference type="ARBA" id="ARBA00022837"/>
    </source>
</evidence>
<dbReference type="GO" id="GO:0005509">
    <property type="term" value="F:calcium ion binding"/>
    <property type="evidence" value="ECO:0007669"/>
    <property type="project" value="InterPro"/>
</dbReference>
<comment type="subcellular location">
    <subcellularLocation>
        <location evidence="1">Secreted</location>
    </subcellularLocation>
</comment>
<dbReference type="InterPro" id="IPR028974">
    <property type="entry name" value="TSP_type-3_rpt"/>
</dbReference>
<dbReference type="EMBL" id="CP159373">
    <property type="protein sequence ID" value="XCN71141.1"/>
    <property type="molecule type" value="Genomic_DNA"/>
</dbReference>
<gene>
    <name evidence="6" type="ORF">Q3M24_12530</name>
</gene>
<evidence type="ECO:0000256" key="3">
    <source>
        <dbReference type="ARBA" id="ARBA00022729"/>
    </source>
</evidence>
<proteinExistence type="predicted"/>
<sequence>MKNNTIPYSTMTDRKMPRLLSALKIVPVIWLLIFTAPAAAFSKTIYYDYNILGHLEQAQESTGTVFDYTYDLMGNRKAMTVTPQDSDDDGLGNGEEVILYGTDPYAADTDGDGLNDGDEVAYWGEDWNSDFDNDGLINLLDEDSDGDGYSDGFEVGRGTDPGDPEDYPSITLPPILFLLLDGQEAP</sequence>
<keyword evidence="3" id="KW-0732">Signal</keyword>
<dbReference type="AlphaFoldDB" id="A0AAU8LQE9"/>
<feature type="region of interest" description="Disordered" evidence="5">
    <location>
        <begin position="143"/>
        <end position="167"/>
    </location>
</feature>
<accession>A0AAU8LQE9</accession>
<evidence type="ECO:0000256" key="5">
    <source>
        <dbReference type="SAM" id="MobiDB-lite"/>
    </source>
</evidence>
<dbReference type="SUPFAM" id="SSF103647">
    <property type="entry name" value="TSP type-3 repeat"/>
    <property type="match status" value="1"/>
</dbReference>
<evidence type="ECO:0000256" key="2">
    <source>
        <dbReference type="ARBA" id="ARBA00022525"/>
    </source>
</evidence>
<dbReference type="InterPro" id="IPR059100">
    <property type="entry name" value="TSP3_bac"/>
</dbReference>
<dbReference type="Pfam" id="PF18884">
    <property type="entry name" value="TSP3_bac"/>
    <property type="match status" value="3"/>
</dbReference>
<protein>
    <recommendedName>
        <fullName evidence="7">YD repeat-containing protein</fullName>
    </recommendedName>
</protein>
<organism evidence="6">
    <name type="scientific">Candidatus Electrothrix aestuarii</name>
    <dbReference type="NCBI Taxonomy" id="3062594"/>
    <lineage>
        <taxon>Bacteria</taxon>
        <taxon>Pseudomonadati</taxon>
        <taxon>Thermodesulfobacteriota</taxon>
        <taxon>Desulfobulbia</taxon>
        <taxon>Desulfobulbales</taxon>
        <taxon>Desulfobulbaceae</taxon>
        <taxon>Candidatus Electrothrix</taxon>
    </lineage>
</organism>
<dbReference type="KEGG" id="eaj:Q3M24_12530"/>
<name>A0AAU8LQE9_9BACT</name>
<evidence type="ECO:0008006" key="7">
    <source>
        <dbReference type="Google" id="ProtNLM"/>
    </source>
</evidence>
<reference evidence="6" key="1">
    <citation type="journal article" date="2024" name="Syst. Appl. Microbiol.">
        <title>First single-strain enrichments of Electrothrix cable bacteria, description of E. aestuarii sp. nov. and E. rattekaaiensis sp. nov., and proposal of a cable bacteria taxonomy following the rules of the SeqCode.</title>
        <authorList>
            <person name="Plum-Jensen L.E."/>
            <person name="Schramm A."/>
            <person name="Marshall I.P.G."/>
        </authorList>
    </citation>
    <scope>NUCLEOTIDE SEQUENCE</scope>
    <source>
        <strain evidence="6">Rat1</strain>
    </source>
</reference>
<keyword evidence="2" id="KW-0964">Secreted</keyword>
<reference evidence="6" key="2">
    <citation type="submission" date="2024-06" db="EMBL/GenBank/DDBJ databases">
        <authorList>
            <person name="Plum-Jensen L.E."/>
            <person name="Schramm A."/>
            <person name="Marshall I.P.G."/>
        </authorList>
    </citation>
    <scope>NUCLEOTIDE SEQUENCE</scope>
    <source>
        <strain evidence="6">Rat1</strain>
    </source>
</reference>
<keyword evidence="4" id="KW-0106">Calcium</keyword>
<evidence type="ECO:0000313" key="6">
    <source>
        <dbReference type="EMBL" id="XCN71141.1"/>
    </source>
</evidence>
<evidence type="ECO:0000256" key="1">
    <source>
        <dbReference type="ARBA" id="ARBA00004613"/>
    </source>
</evidence>